<organism evidence="1 2">
    <name type="scientific">Acinetobacter baumannii</name>
    <dbReference type="NCBI Taxonomy" id="470"/>
    <lineage>
        <taxon>Bacteria</taxon>
        <taxon>Pseudomonadati</taxon>
        <taxon>Pseudomonadota</taxon>
        <taxon>Gammaproteobacteria</taxon>
        <taxon>Moraxellales</taxon>
        <taxon>Moraxellaceae</taxon>
        <taxon>Acinetobacter</taxon>
        <taxon>Acinetobacter calcoaceticus/baumannii complex</taxon>
    </lineage>
</organism>
<comment type="caution">
    <text evidence="1">The sequence shown here is derived from an EMBL/GenBank/DDBJ whole genome shotgun (WGS) entry which is preliminary data.</text>
</comment>
<reference evidence="1 2" key="1">
    <citation type="submission" date="2019-06" db="EMBL/GenBank/DDBJ databases">
        <title>A Diverse Panel of Clinical Acinetobacter baumannii for Research Use.</title>
        <authorList>
            <person name="Mcgann P."/>
            <person name="Snesrud E."/>
            <person name="Galac M.R."/>
        </authorList>
    </citation>
    <scope>NUCLEOTIDE SEQUENCE [LARGE SCALE GENOMIC DNA]</scope>
    <source>
        <strain evidence="1 2">MRSN14237</strain>
    </source>
</reference>
<sequence length="63" mass="7238">MSNQINGFRPDRLSLIKYEIVDLLEENNVPNEVIGQVVRLIAEVKTLASNQKPDYLSEKRNQP</sequence>
<dbReference type="EMBL" id="VHGY01000136">
    <property type="protein sequence ID" value="TPU57604.1"/>
    <property type="molecule type" value="Genomic_DNA"/>
</dbReference>
<proteinExistence type="predicted"/>
<accession>A0A8B5UDF4</accession>
<protein>
    <submittedName>
        <fullName evidence="1">Uncharacterized protein</fullName>
    </submittedName>
</protein>
<gene>
    <name evidence="1" type="ORF">FJU42_20805</name>
</gene>
<name>A0A8B5UDF4_ACIBA</name>
<evidence type="ECO:0000313" key="1">
    <source>
        <dbReference type="EMBL" id="TPU57604.1"/>
    </source>
</evidence>
<dbReference type="Proteomes" id="UP000315888">
    <property type="component" value="Unassembled WGS sequence"/>
</dbReference>
<dbReference type="RefSeq" id="WP_104125481.1">
    <property type="nucleotide sequence ID" value="NZ_NQXG01000040.1"/>
</dbReference>
<dbReference type="AlphaFoldDB" id="A0A8B5UDF4"/>
<evidence type="ECO:0000313" key="2">
    <source>
        <dbReference type="Proteomes" id="UP000315888"/>
    </source>
</evidence>